<dbReference type="EC" id="2.4.1.187" evidence="3"/>
<evidence type="ECO:0000313" key="4">
    <source>
        <dbReference type="Proteomes" id="UP000320386"/>
    </source>
</evidence>
<gene>
    <name evidence="3" type="primary">tagA</name>
    <name evidence="3" type="ORF">Pan265_08130</name>
</gene>
<dbReference type="EMBL" id="CP036280">
    <property type="protein sequence ID" value="QDU70969.1"/>
    <property type="molecule type" value="Genomic_DNA"/>
</dbReference>
<dbReference type="GO" id="GO:0047244">
    <property type="term" value="F:N-acetylglucosaminyldiphosphoundecaprenol N-acetyl-beta-D-mannosaminyltransferase activity"/>
    <property type="evidence" value="ECO:0007669"/>
    <property type="project" value="UniProtKB-EC"/>
</dbReference>
<sequence length="259" mass="27830">MEVVRVMGLPLVRATEARVVAWVVDRVVSGRGGWVITPNLDILRRCVADEQTRSLVERADIRVADGMPLVAASRIAGDPLPERVAGSSLAWTVSEAAAREGVPILLIGGAPGDADAAAAVLTDHYPGLRVAGTACPPMGFESDAHEMASLEALLRGADRAVIFVGLGFPKQEQLIERLRPLSPESCWLGVGISFSYVAGTVQRAPAWARGLGAEWIYRLVQEPGRLWRRYLVEGLPFGLRLLVWAIRARLGDKGGPEGL</sequence>
<dbReference type="PANTHER" id="PTHR34136">
    <property type="match status" value="1"/>
</dbReference>
<keyword evidence="4" id="KW-1185">Reference proteome</keyword>
<evidence type="ECO:0000256" key="2">
    <source>
        <dbReference type="ARBA" id="ARBA00022679"/>
    </source>
</evidence>
<dbReference type="NCBIfam" id="TIGR00696">
    <property type="entry name" value="wecG_tagA_cpsF"/>
    <property type="match status" value="1"/>
</dbReference>
<dbReference type="Proteomes" id="UP000320386">
    <property type="component" value="Chromosome"/>
</dbReference>
<reference evidence="3 4" key="1">
    <citation type="submission" date="2019-02" db="EMBL/GenBank/DDBJ databases">
        <title>Deep-cultivation of Planctomycetes and their phenomic and genomic characterization uncovers novel biology.</title>
        <authorList>
            <person name="Wiegand S."/>
            <person name="Jogler M."/>
            <person name="Boedeker C."/>
            <person name="Pinto D."/>
            <person name="Vollmers J."/>
            <person name="Rivas-Marin E."/>
            <person name="Kohn T."/>
            <person name="Peeters S.H."/>
            <person name="Heuer A."/>
            <person name="Rast P."/>
            <person name="Oberbeckmann S."/>
            <person name="Bunk B."/>
            <person name="Jeske O."/>
            <person name="Meyerdierks A."/>
            <person name="Storesund J.E."/>
            <person name="Kallscheuer N."/>
            <person name="Luecker S."/>
            <person name="Lage O.M."/>
            <person name="Pohl T."/>
            <person name="Merkel B.J."/>
            <person name="Hornburger P."/>
            <person name="Mueller R.-W."/>
            <person name="Bruemmer F."/>
            <person name="Labrenz M."/>
            <person name="Spormann A.M."/>
            <person name="Op den Camp H."/>
            <person name="Overmann J."/>
            <person name="Amann R."/>
            <person name="Jetten M.S.M."/>
            <person name="Mascher T."/>
            <person name="Medema M.H."/>
            <person name="Devos D.P."/>
            <person name="Kaster A.-K."/>
            <person name="Ovreas L."/>
            <person name="Rohde M."/>
            <person name="Galperin M.Y."/>
            <person name="Jogler C."/>
        </authorList>
    </citation>
    <scope>NUCLEOTIDE SEQUENCE [LARGE SCALE GENOMIC DNA]</scope>
    <source>
        <strain evidence="3 4">Pan265</strain>
    </source>
</reference>
<dbReference type="InterPro" id="IPR004629">
    <property type="entry name" value="WecG_TagA_CpsF"/>
</dbReference>
<proteinExistence type="predicted"/>
<dbReference type="PANTHER" id="PTHR34136:SF1">
    <property type="entry name" value="UDP-N-ACETYL-D-MANNOSAMINURONIC ACID TRANSFERASE"/>
    <property type="match status" value="1"/>
</dbReference>
<dbReference type="OrthoDB" id="9771846at2"/>
<keyword evidence="2 3" id="KW-0808">Transferase</keyword>
<accession>A0A518BVG7</accession>
<dbReference type="Pfam" id="PF03808">
    <property type="entry name" value="Glyco_tran_WecG"/>
    <property type="match status" value="1"/>
</dbReference>
<protein>
    <submittedName>
        <fullName evidence="3">N-acetylmannosaminyltransferase</fullName>
        <ecNumber evidence="3">2.4.1.187</ecNumber>
    </submittedName>
</protein>
<dbReference type="AlphaFoldDB" id="A0A518BVG7"/>
<evidence type="ECO:0000256" key="1">
    <source>
        <dbReference type="ARBA" id="ARBA00022676"/>
    </source>
</evidence>
<name>A0A518BVG7_9BACT</name>
<organism evidence="3 4">
    <name type="scientific">Mucisphaera calidilacus</name>
    <dbReference type="NCBI Taxonomy" id="2527982"/>
    <lineage>
        <taxon>Bacteria</taxon>
        <taxon>Pseudomonadati</taxon>
        <taxon>Planctomycetota</taxon>
        <taxon>Phycisphaerae</taxon>
        <taxon>Phycisphaerales</taxon>
        <taxon>Phycisphaeraceae</taxon>
        <taxon>Mucisphaera</taxon>
    </lineage>
</organism>
<evidence type="ECO:0000313" key="3">
    <source>
        <dbReference type="EMBL" id="QDU70969.1"/>
    </source>
</evidence>
<keyword evidence="1 3" id="KW-0328">Glycosyltransferase</keyword>
<dbReference type="CDD" id="cd06533">
    <property type="entry name" value="Glyco_transf_WecG_TagA"/>
    <property type="match status" value="1"/>
</dbReference>
<dbReference type="KEGG" id="mcad:Pan265_08130"/>